<dbReference type="SFLD" id="SFLDS00029">
    <property type="entry name" value="Radical_SAM"/>
    <property type="match status" value="1"/>
</dbReference>
<dbReference type="PROSITE" id="PS51918">
    <property type="entry name" value="RADICAL_SAM"/>
    <property type="match status" value="1"/>
</dbReference>
<dbReference type="Gene3D" id="3.20.20.70">
    <property type="entry name" value="Aldolase class I"/>
    <property type="match status" value="1"/>
</dbReference>
<keyword evidence="3" id="KW-0949">S-adenosyl-L-methionine</keyword>
<dbReference type="AlphaFoldDB" id="A0A7C4XLQ1"/>
<dbReference type="NCBIfam" id="TIGR02495">
    <property type="entry name" value="NrdG2"/>
    <property type="match status" value="1"/>
</dbReference>
<sequence>MIRALIETSLVDWDGKITTVLFFDQCNLRCIFCQNWELILHPERFAEVSLDKIYKILKAKKNWVDGVVLTGGEPLLFFDEVIEISRKIKRLGMAVKIDTNGTFPDRLKELIKDKIVDYVAMDIKAPLEIFYLAVMGKEDFPSILGGIKKSISILLEGNIDYEFRTTCVPGIIDEGTIEKIGVEIKGARRWVLQRFVPENAYKEELRDKRYSPEELNSLLKKAQYYVPNAKLR</sequence>
<dbReference type="Pfam" id="PF04055">
    <property type="entry name" value="Radical_SAM"/>
    <property type="match status" value="1"/>
</dbReference>
<evidence type="ECO:0000313" key="8">
    <source>
        <dbReference type="EMBL" id="HGV98277.1"/>
    </source>
</evidence>
<dbReference type="GO" id="GO:0003824">
    <property type="term" value="F:catalytic activity"/>
    <property type="evidence" value="ECO:0007669"/>
    <property type="project" value="InterPro"/>
</dbReference>
<keyword evidence="4" id="KW-0479">Metal-binding</keyword>
<organism evidence="8">
    <name type="scientific">candidate division WOR-3 bacterium</name>
    <dbReference type="NCBI Taxonomy" id="2052148"/>
    <lineage>
        <taxon>Bacteria</taxon>
        <taxon>Bacteria division WOR-3</taxon>
    </lineage>
</organism>
<dbReference type="CDD" id="cd01335">
    <property type="entry name" value="Radical_SAM"/>
    <property type="match status" value="1"/>
</dbReference>
<proteinExistence type="predicted"/>
<comment type="caution">
    <text evidence="8">The sequence shown here is derived from an EMBL/GenBank/DDBJ whole genome shotgun (WGS) entry which is preliminary data.</text>
</comment>
<dbReference type="InterPro" id="IPR034457">
    <property type="entry name" value="Organic_radical-activating"/>
</dbReference>
<dbReference type="SFLD" id="SFLDG01094">
    <property type="entry name" value="Uncharacterised_Radical_SAM_Su"/>
    <property type="match status" value="1"/>
</dbReference>
<gene>
    <name evidence="8" type="ORF">ENV60_08285</name>
</gene>
<evidence type="ECO:0000256" key="3">
    <source>
        <dbReference type="ARBA" id="ARBA00022691"/>
    </source>
</evidence>
<dbReference type="PANTHER" id="PTHR30352:SF5">
    <property type="entry name" value="PYRUVATE FORMATE-LYASE 1-ACTIVATING ENZYME"/>
    <property type="match status" value="1"/>
</dbReference>
<dbReference type="GO" id="GO:0046872">
    <property type="term" value="F:metal ion binding"/>
    <property type="evidence" value="ECO:0007669"/>
    <property type="project" value="UniProtKB-KW"/>
</dbReference>
<keyword evidence="6" id="KW-0411">Iron-sulfur</keyword>
<evidence type="ECO:0000259" key="7">
    <source>
        <dbReference type="PROSITE" id="PS51918"/>
    </source>
</evidence>
<dbReference type="InterPro" id="IPR058240">
    <property type="entry name" value="rSAM_sf"/>
</dbReference>
<feature type="domain" description="Radical SAM core" evidence="7">
    <location>
        <begin position="12"/>
        <end position="228"/>
    </location>
</feature>
<dbReference type="InterPro" id="IPR013785">
    <property type="entry name" value="Aldolase_TIM"/>
</dbReference>
<dbReference type="GO" id="GO:0051539">
    <property type="term" value="F:4 iron, 4 sulfur cluster binding"/>
    <property type="evidence" value="ECO:0007669"/>
    <property type="project" value="UniProtKB-KW"/>
</dbReference>
<dbReference type="EMBL" id="DTGZ01000156">
    <property type="protein sequence ID" value="HGV98277.1"/>
    <property type="molecule type" value="Genomic_DNA"/>
</dbReference>
<evidence type="ECO:0000256" key="6">
    <source>
        <dbReference type="ARBA" id="ARBA00023014"/>
    </source>
</evidence>
<dbReference type="InterPro" id="IPR007197">
    <property type="entry name" value="rSAM"/>
</dbReference>
<reference evidence="8" key="1">
    <citation type="journal article" date="2020" name="mSystems">
        <title>Genome- and Community-Level Interaction Insights into Carbon Utilization and Element Cycling Functions of Hydrothermarchaeota in Hydrothermal Sediment.</title>
        <authorList>
            <person name="Zhou Z."/>
            <person name="Liu Y."/>
            <person name="Xu W."/>
            <person name="Pan J."/>
            <person name="Luo Z.H."/>
            <person name="Li M."/>
        </authorList>
    </citation>
    <scope>NUCLEOTIDE SEQUENCE [LARGE SCALE GENOMIC DNA]</scope>
    <source>
        <strain evidence="8">SpSt-774</strain>
    </source>
</reference>
<accession>A0A7C4XLQ1</accession>
<comment type="cofactor">
    <cofactor evidence="1">
        <name>[4Fe-4S] cluster</name>
        <dbReference type="ChEBI" id="CHEBI:49883"/>
    </cofactor>
</comment>
<evidence type="ECO:0000256" key="2">
    <source>
        <dbReference type="ARBA" id="ARBA00022485"/>
    </source>
</evidence>
<evidence type="ECO:0000256" key="5">
    <source>
        <dbReference type="ARBA" id="ARBA00023004"/>
    </source>
</evidence>
<protein>
    <submittedName>
        <fullName evidence="8">Anaerobic ribonucleoside-triphosphate reductase activating protein</fullName>
    </submittedName>
</protein>
<evidence type="ECO:0000256" key="4">
    <source>
        <dbReference type="ARBA" id="ARBA00022723"/>
    </source>
</evidence>
<evidence type="ECO:0000256" key="1">
    <source>
        <dbReference type="ARBA" id="ARBA00001966"/>
    </source>
</evidence>
<dbReference type="PANTHER" id="PTHR30352">
    <property type="entry name" value="PYRUVATE FORMATE-LYASE-ACTIVATING ENZYME"/>
    <property type="match status" value="1"/>
</dbReference>
<keyword evidence="5" id="KW-0408">Iron</keyword>
<dbReference type="SUPFAM" id="SSF102114">
    <property type="entry name" value="Radical SAM enzymes"/>
    <property type="match status" value="1"/>
</dbReference>
<keyword evidence="2" id="KW-0004">4Fe-4S</keyword>
<name>A0A7C4XLQ1_UNCW3</name>
<dbReference type="InterPro" id="IPR012840">
    <property type="entry name" value="NrdG2"/>
</dbReference>